<feature type="compositionally biased region" description="Basic residues" evidence="1">
    <location>
        <begin position="38"/>
        <end position="55"/>
    </location>
</feature>
<dbReference type="EMBL" id="GGFL01016202">
    <property type="protein sequence ID" value="MBW80380.1"/>
    <property type="molecule type" value="Transcribed_RNA"/>
</dbReference>
<accession>A0A2M4DS31</accession>
<reference evidence="2" key="1">
    <citation type="submission" date="2018-01" db="EMBL/GenBank/DDBJ databases">
        <title>An insight into the sialome of Amazonian anophelines.</title>
        <authorList>
            <person name="Ribeiro J.M."/>
            <person name="Scarpassa V."/>
            <person name="Calvo E."/>
        </authorList>
    </citation>
    <scope>NUCLEOTIDE SEQUENCE</scope>
</reference>
<proteinExistence type="predicted"/>
<evidence type="ECO:0000256" key="1">
    <source>
        <dbReference type="SAM" id="MobiDB-lite"/>
    </source>
</evidence>
<feature type="region of interest" description="Disordered" evidence="1">
    <location>
        <begin position="38"/>
        <end position="66"/>
    </location>
</feature>
<protein>
    <submittedName>
        <fullName evidence="2">Uncharacterized protein</fullName>
    </submittedName>
</protein>
<name>A0A2M4DS31_ANODA</name>
<sequence length="85" mass="9757">MVMAVVVVLVAGRIVRMQMVMMVMVATACCCRCRCRRRSSSRRRQGAQVGHRRHGGTGQRRIDQERGIRSRHMIARDCCRRVGSR</sequence>
<dbReference type="AlphaFoldDB" id="A0A2M4DS31"/>
<evidence type="ECO:0000313" key="2">
    <source>
        <dbReference type="EMBL" id="MBW80380.1"/>
    </source>
</evidence>
<organism evidence="2">
    <name type="scientific">Anopheles darlingi</name>
    <name type="common">Mosquito</name>
    <dbReference type="NCBI Taxonomy" id="43151"/>
    <lineage>
        <taxon>Eukaryota</taxon>
        <taxon>Metazoa</taxon>
        <taxon>Ecdysozoa</taxon>
        <taxon>Arthropoda</taxon>
        <taxon>Hexapoda</taxon>
        <taxon>Insecta</taxon>
        <taxon>Pterygota</taxon>
        <taxon>Neoptera</taxon>
        <taxon>Endopterygota</taxon>
        <taxon>Diptera</taxon>
        <taxon>Nematocera</taxon>
        <taxon>Culicoidea</taxon>
        <taxon>Culicidae</taxon>
        <taxon>Anophelinae</taxon>
        <taxon>Anopheles</taxon>
    </lineage>
</organism>